<dbReference type="Proteomes" id="UP000239550">
    <property type="component" value="Unassembled WGS sequence"/>
</dbReference>
<dbReference type="AlphaFoldDB" id="A0A2S8QS15"/>
<keyword evidence="2" id="KW-1185">Reference proteome</keyword>
<accession>A0A2S8QS15</accession>
<sequence>MRLIYINPNQTFELYTGGNIIMPTTHHPSFNIENRGPAPIRAVNYWAPPFGDYNQYAFIDIQPGETKFFRRVPNAVYFYKVVVINLSNYQHAEAVITQFLPVHPLAEV</sequence>
<comment type="caution">
    <text evidence="1">The sequence shown here is derived from an EMBL/GenBank/DDBJ whole genome shotgun (WGS) entry which is preliminary data.</text>
</comment>
<name>A0A2S8QS15_9GAMM</name>
<dbReference type="EMBL" id="PUWT01000029">
    <property type="protein sequence ID" value="PQQ25592.1"/>
    <property type="molecule type" value="Genomic_DNA"/>
</dbReference>
<reference evidence="1 2" key="1">
    <citation type="submission" date="2018-02" db="EMBL/GenBank/DDBJ databases">
        <title>Five New Genomes of Indian Photorhabdus Isolates TSA.</title>
        <authorList>
            <person name="Dubay B."/>
            <person name="Somvanshi V.S."/>
        </authorList>
    </citation>
    <scope>NUCLEOTIDE SEQUENCE [LARGE SCALE GENOMIC DNA]</scope>
    <source>
        <strain evidence="1 2">H1</strain>
    </source>
</reference>
<organism evidence="1 2">
    <name type="scientific">Photorhabdus hindustanensis</name>
    <dbReference type="NCBI Taxonomy" id="2918802"/>
    <lineage>
        <taxon>Bacteria</taxon>
        <taxon>Pseudomonadati</taxon>
        <taxon>Pseudomonadota</taxon>
        <taxon>Gammaproteobacteria</taxon>
        <taxon>Enterobacterales</taxon>
        <taxon>Morganellaceae</taxon>
        <taxon>Photorhabdus</taxon>
    </lineage>
</organism>
<evidence type="ECO:0000313" key="2">
    <source>
        <dbReference type="Proteomes" id="UP000239550"/>
    </source>
</evidence>
<gene>
    <name evidence="1" type="ORF">C6H66_12435</name>
</gene>
<proteinExistence type="predicted"/>
<protein>
    <submittedName>
        <fullName evidence="1">Uncharacterized protein</fullName>
    </submittedName>
</protein>
<evidence type="ECO:0000313" key="1">
    <source>
        <dbReference type="EMBL" id="PQQ25592.1"/>
    </source>
</evidence>